<dbReference type="Pfam" id="PF00132">
    <property type="entry name" value="Hexapep"/>
    <property type="match status" value="1"/>
</dbReference>
<proteinExistence type="predicted"/>
<dbReference type="InterPro" id="IPR047324">
    <property type="entry name" value="LbH_gamma_CA-like"/>
</dbReference>
<evidence type="ECO:0000313" key="2">
    <source>
        <dbReference type="Proteomes" id="UP000198749"/>
    </source>
</evidence>
<sequence>MAVYALGSKTPLIDDSCFVAEEATLIGEVILRENTSVWPQAVLRGDSEPITIGAGSNVQDGAVLHTDPGFPLTVAEHVTIGHQAMLHGCSVGEGSLIGIQAVVLNGAVIGKNCLVGAGALVTEGAIFPDNTLILGVPAKVVRTLSDEACAGIRANTQTYIDKAARYKTALKKIG</sequence>
<dbReference type="InterPro" id="IPR001451">
    <property type="entry name" value="Hexapep"/>
</dbReference>
<dbReference type="GO" id="GO:0016740">
    <property type="term" value="F:transferase activity"/>
    <property type="evidence" value="ECO:0007669"/>
    <property type="project" value="UniProtKB-KW"/>
</dbReference>
<dbReference type="EMBL" id="FOGB01000005">
    <property type="protein sequence ID" value="SEQ57398.1"/>
    <property type="molecule type" value="Genomic_DNA"/>
</dbReference>
<reference evidence="2" key="1">
    <citation type="submission" date="2016-10" db="EMBL/GenBank/DDBJ databases">
        <authorList>
            <person name="Varghese N."/>
            <person name="Submissions S."/>
        </authorList>
    </citation>
    <scope>NUCLEOTIDE SEQUENCE [LARGE SCALE GENOMIC DNA]</scope>
    <source>
        <strain evidence="2">DSM 18887</strain>
    </source>
</reference>
<dbReference type="Proteomes" id="UP000198749">
    <property type="component" value="Unassembled WGS sequence"/>
</dbReference>
<dbReference type="InterPro" id="IPR050484">
    <property type="entry name" value="Transf_Hexapept/Carb_Anhydrase"/>
</dbReference>
<dbReference type="CDD" id="cd04645">
    <property type="entry name" value="LbH_gamma_CA_like"/>
    <property type="match status" value="1"/>
</dbReference>
<dbReference type="AlphaFoldDB" id="A0A1H9H597"/>
<dbReference type="InterPro" id="IPR011004">
    <property type="entry name" value="Trimer_LpxA-like_sf"/>
</dbReference>
<accession>A0A1H9H597</accession>
<dbReference type="PANTHER" id="PTHR13061">
    <property type="entry name" value="DYNACTIN SUBUNIT P25"/>
    <property type="match status" value="1"/>
</dbReference>
<organism evidence="1 2">
    <name type="scientific">Amphritea atlantica</name>
    <dbReference type="NCBI Taxonomy" id="355243"/>
    <lineage>
        <taxon>Bacteria</taxon>
        <taxon>Pseudomonadati</taxon>
        <taxon>Pseudomonadota</taxon>
        <taxon>Gammaproteobacteria</taxon>
        <taxon>Oceanospirillales</taxon>
        <taxon>Oceanospirillaceae</taxon>
        <taxon>Amphritea</taxon>
    </lineage>
</organism>
<gene>
    <name evidence="1" type="ORF">SAMN03080615_01945</name>
</gene>
<dbReference type="Gene3D" id="2.160.10.10">
    <property type="entry name" value="Hexapeptide repeat proteins"/>
    <property type="match status" value="1"/>
</dbReference>
<keyword evidence="2" id="KW-1185">Reference proteome</keyword>
<dbReference type="RefSeq" id="WP_091357292.1">
    <property type="nucleotide sequence ID" value="NZ_AP025284.1"/>
</dbReference>
<name>A0A1H9H597_9GAMM</name>
<dbReference type="STRING" id="355243.SAMN03080615_01945"/>
<dbReference type="OrthoDB" id="9803036at2"/>
<protein>
    <submittedName>
        <fullName evidence="1">Carbonic anhydrase or acetyltransferase, isoleucine patch superfamily</fullName>
    </submittedName>
</protein>
<evidence type="ECO:0000313" key="1">
    <source>
        <dbReference type="EMBL" id="SEQ57398.1"/>
    </source>
</evidence>
<dbReference type="SUPFAM" id="SSF51161">
    <property type="entry name" value="Trimeric LpxA-like enzymes"/>
    <property type="match status" value="1"/>
</dbReference>
<dbReference type="PANTHER" id="PTHR13061:SF29">
    <property type="entry name" value="GAMMA CARBONIC ANHYDRASE-LIKE 1, MITOCHONDRIAL-RELATED"/>
    <property type="match status" value="1"/>
</dbReference>
<keyword evidence="1" id="KW-0808">Transferase</keyword>